<dbReference type="InterPro" id="IPR050099">
    <property type="entry name" value="SIS_GmhA/DiaA_subfam"/>
</dbReference>
<dbReference type="Proteomes" id="UP000260680">
    <property type="component" value="Unassembled WGS sequence"/>
</dbReference>
<dbReference type="RefSeq" id="WP_117415177.1">
    <property type="nucleotide sequence ID" value="NZ_BRPJ01000066.1"/>
</dbReference>
<accession>A0A3E2NIT1</accession>
<keyword evidence="5" id="KW-1185">Reference proteome</keyword>
<reference evidence="2 5" key="2">
    <citation type="journal article" date="2024" name="Int. J. Syst. Evol. Microbiol.">
        <title>Lacrimispora brassicae sp. nov. isolated from fermented cabbage, and proposal of Clostridium indicum Gundawar et al. 2019 and Clostridium methoxybenzovorans Mechichi et al. 1999 as heterotypic synonyms of Lacrimispora amygdalina (Parshina et al. 2003) Haas and Blanchard 2020 and Lacrimispora indolis (McClung and McCoy 1957) Haas and Blanchard 2020, respectively.</title>
        <authorList>
            <person name="Kobayashi H."/>
            <person name="Tanizawa Y."/>
            <person name="Sakamoto M."/>
            <person name="Ohkuma M."/>
            <person name="Tohno M."/>
        </authorList>
    </citation>
    <scope>NUCLEOTIDE SEQUENCE [LARGE SCALE GENOMIC DNA]</scope>
    <source>
        <strain evidence="2 5">DSM 12857</strain>
    </source>
</reference>
<evidence type="ECO:0000313" key="3">
    <source>
        <dbReference type="EMBL" id="RFZ80885.1"/>
    </source>
</evidence>
<feature type="domain" description="SIS" evidence="1">
    <location>
        <begin position="31"/>
        <end position="211"/>
    </location>
</feature>
<dbReference type="InterPro" id="IPR035461">
    <property type="entry name" value="GmhA/DiaA"/>
</dbReference>
<dbReference type="InterPro" id="IPR001347">
    <property type="entry name" value="SIS_dom"/>
</dbReference>
<evidence type="ECO:0000313" key="4">
    <source>
        <dbReference type="Proteomes" id="UP000260680"/>
    </source>
</evidence>
<dbReference type="EMBL" id="BRPJ01000066">
    <property type="protein sequence ID" value="GLB31388.1"/>
    <property type="molecule type" value="Genomic_DNA"/>
</dbReference>
<evidence type="ECO:0000313" key="5">
    <source>
        <dbReference type="Proteomes" id="UP001419084"/>
    </source>
</evidence>
<dbReference type="Proteomes" id="UP001419084">
    <property type="component" value="Unassembled WGS sequence"/>
</dbReference>
<evidence type="ECO:0000259" key="1">
    <source>
        <dbReference type="PROSITE" id="PS51464"/>
    </source>
</evidence>
<dbReference type="PANTHER" id="PTHR30390">
    <property type="entry name" value="SEDOHEPTULOSE 7-PHOSPHATE ISOMERASE / DNAA INITIATOR-ASSOCIATING FACTOR FOR REPLICATION INITIATION"/>
    <property type="match status" value="1"/>
</dbReference>
<dbReference type="GO" id="GO:0097367">
    <property type="term" value="F:carbohydrate derivative binding"/>
    <property type="evidence" value="ECO:0007669"/>
    <property type="project" value="InterPro"/>
</dbReference>
<gene>
    <name evidence="3" type="ORF">DS742_01015</name>
    <name evidence="2" type="ORF">LAD12857_33110</name>
</gene>
<protein>
    <submittedName>
        <fullName evidence="3">SIS domain-containing protein</fullName>
    </submittedName>
</protein>
<organism evidence="3 4">
    <name type="scientific">Lacrimispora amygdalina</name>
    <dbReference type="NCBI Taxonomy" id="253257"/>
    <lineage>
        <taxon>Bacteria</taxon>
        <taxon>Bacillati</taxon>
        <taxon>Bacillota</taxon>
        <taxon>Clostridia</taxon>
        <taxon>Lachnospirales</taxon>
        <taxon>Lachnospiraceae</taxon>
        <taxon>Lacrimispora</taxon>
    </lineage>
</organism>
<dbReference type="Gene3D" id="3.40.50.10490">
    <property type="entry name" value="Glucose-6-phosphate isomerase like protein, domain 1"/>
    <property type="match status" value="1"/>
</dbReference>
<name>A0A3E2NIT1_9FIRM</name>
<dbReference type="SUPFAM" id="SSF53697">
    <property type="entry name" value="SIS domain"/>
    <property type="match status" value="1"/>
</dbReference>
<dbReference type="Pfam" id="PF13580">
    <property type="entry name" value="SIS_2"/>
    <property type="match status" value="2"/>
</dbReference>
<comment type="caution">
    <text evidence="3">The sequence shown here is derived from an EMBL/GenBank/DDBJ whole genome shotgun (WGS) entry which is preliminary data.</text>
</comment>
<dbReference type="EMBL" id="QOHO01000003">
    <property type="protein sequence ID" value="RFZ80885.1"/>
    <property type="molecule type" value="Genomic_DNA"/>
</dbReference>
<dbReference type="GO" id="GO:1901135">
    <property type="term" value="P:carbohydrate derivative metabolic process"/>
    <property type="evidence" value="ECO:0007669"/>
    <property type="project" value="InterPro"/>
</dbReference>
<dbReference type="PROSITE" id="PS51464">
    <property type="entry name" value="SIS"/>
    <property type="match status" value="1"/>
</dbReference>
<dbReference type="AlphaFoldDB" id="A0A3E2NIT1"/>
<dbReference type="OrthoDB" id="9781311at2"/>
<dbReference type="InterPro" id="IPR046348">
    <property type="entry name" value="SIS_dom_sf"/>
</dbReference>
<dbReference type="CDD" id="cd05006">
    <property type="entry name" value="SIS_GmhA"/>
    <property type="match status" value="1"/>
</dbReference>
<proteinExistence type="predicted"/>
<evidence type="ECO:0000313" key="2">
    <source>
        <dbReference type="EMBL" id="GLB31388.1"/>
    </source>
</evidence>
<sequence length="211" mass="22804">MEPMNYLEELLTRYPVLTSVKAEIKEAYEILENCYKNGGKLLIAGNGGSCADAEHIVGELMKGFVKPRSVSGDFAQKLLKADPVRGKELADKLQGGLPAIALTGHPGLSTAYLNDVDGSLIYAQQTYGYGKEGDVLLGISTSGNSKNIMYAMAAARAIGMKTIGLTGKDGGQLKETADVSIVVPEKETYKIQELHLPVYHALCLMLEERFF</sequence>
<reference evidence="3 4" key="1">
    <citation type="submission" date="2018-07" db="EMBL/GenBank/DDBJ databases">
        <title>New species, Clostridium PI-S10-A1B.</title>
        <authorList>
            <person name="Krishna G."/>
            <person name="Summeta K."/>
            <person name="Shikha S."/>
            <person name="Prabhu P.B."/>
            <person name="Suresh K."/>
        </authorList>
    </citation>
    <scope>NUCLEOTIDE SEQUENCE [LARGE SCALE GENOMIC DNA]</scope>
    <source>
        <strain evidence="3 4">PI-S10-A1B</strain>
    </source>
</reference>